<name>A0A0A9H4D5_ARUDO</name>
<dbReference type="AlphaFoldDB" id="A0A0A9H4D5"/>
<proteinExistence type="predicted"/>
<sequence length="29" mass="3552">MDLHLDVVSANLYRCIWHILQLYLLSQFF</sequence>
<accession>A0A0A9H4D5</accession>
<evidence type="ECO:0000313" key="1">
    <source>
        <dbReference type="EMBL" id="JAE27758.1"/>
    </source>
</evidence>
<reference evidence="1" key="2">
    <citation type="journal article" date="2015" name="Data Brief">
        <title>Shoot transcriptome of the giant reed, Arundo donax.</title>
        <authorList>
            <person name="Barrero R.A."/>
            <person name="Guerrero F.D."/>
            <person name="Moolhuijzen P."/>
            <person name="Goolsby J.A."/>
            <person name="Tidwell J."/>
            <person name="Bellgard S.E."/>
            <person name="Bellgard M.I."/>
        </authorList>
    </citation>
    <scope>NUCLEOTIDE SEQUENCE</scope>
    <source>
        <tissue evidence="1">Shoot tissue taken approximately 20 cm above the soil surface</tissue>
    </source>
</reference>
<dbReference type="EMBL" id="GBRH01170138">
    <property type="protein sequence ID" value="JAE27758.1"/>
    <property type="molecule type" value="Transcribed_RNA"/>
</dbReference>
<organism evidence="1">
    <name type="scientific">Arundo donax</name>
    <name type="common">Giant reed</name>
    <name type="synonym">Donax arundinaceus</name>
    <dbReference type="NCBI Taxonomy" id="35708"/>
    <lineage>
        <taxon>Eukaryota</taxon>
        <taxon>Viridiplantae</taxon>
        <taxon>Streptophyta</taxon>
        <taxon>Embryophyta</taxon>
        <taxon>Tracheophyta</taxon>
        <taxon>Spermatophyta</taxon>
        <taxon>Magnoliopsida</taxon>
        <taxon>Liliopsida</taxon>
        <taxon>Poales</taxon>
        <taxon>Poaceae</taxon>
        <taxon>PACMAD clade</taxon>
        <taxon>Arundinoideae</taxon>
        <taxon>Arundineae</taxon>
        <taxon>Arundo</taxon>
    </lineage>
</organism>
<reference evidence="1" key="1">
    <citation type="submission" date="2014-09" db="EMBL/GenBank/DDBJ databases">
        <authorList>
            <person name="Magalhaes I.L.F."/>
            <person name="Oliveira U."/>
            <person name="Santos F.R."/>
            <person name="Vidigal T.H.D.A."/>
            <person name="Brescovit A.D."/>
            <person name="Santos A.J."/>
        </authorList>
    </citation>
    <scope>NUCLEOTIDE SEQUENCE</scope>
    <source>
        <tissue evidence="1">Shoot tissue taken approximately 20 cm above the soil surface</tissue>
    </source>
</reference>
<protein>
    <submittedName>
        <fullName evidence="1">Uncharacterized protein</fullName>
    </submittedName>
</protein>